<dbReference type="PANTHER" id="PTHR22916:SF3">
    <property type="entry name" value="UDP-GLCNAC:BETAGAL BETA-1,3-N-ACETYLGLUCOSAMINYLTRANSFERASE-LIKE PROTEIN 1"/>
    <property type="match status" value="1"/>
</dbReference>
<name>A0ABX2QAU8_9HYPH</name>
<comment type="caution">
    <text evidence="2">The sequence shown here is derived from an EMBL/GenBank/DDBJ whole genome shotgun (WGS) entry which is preliminary data.</text>
</comment>
<dbReference type="RefSeq" id="WP_176948882.1">
    <property type="nucleotide sequence ID" value="NZ_JABXYK010000003.1"/>
</dbReference>
<dbReference type="SUPFAM" id="SSF53448">
    <property type="entry name" value="Nucleotide-diphospho-sugar transferases"/>
    <property type="match status" value="1"/>
</dbReference>
<dbReference type="Gene3D" id="3.90.550.10">
    <property type="entry name" value="Spore Coat Polysaccharide Biosynthesis Protein SpsA, Chain A"/>
    <property type="match status" value="1"/>
</dbReference>
<dbReference type="CDD" id="cd00761">
    <property type="entry name" value="Glyco_tranf_GTA_type"/>
    <property type="match status" value="1"/>
</dbReference>
<gene>
    <name evidence="2" type="ORF">HV823_06300</name>
</gene>
<evidence type="ECO:0000259" key="1">
    <source>
        <dbReference type="Pfam" id="PF00535"/>
    </source>
</evidence>
<sequence>MIAFAERTALREDVFGADRIISQVDARKRTGSRIRFLLTQFWRGKWAYQPNSDLEPDGARYVQFGWKSTAKLTSGAGSSPDFNAVDLATELVSECLALRMLLNDKRHVAKSPKDLWTIVKKKREEICQRVRGARDGEARVAALSEFAAAGSDAMLYSGALEEAAGLPVSDNRQSLLAAFFSEIEAGTVGREDVRRSPEGELERADLLVRAGRVLGAISLLARRNDKEGLARRLILDHALRTDWDGYAATIHSVTDPDLSILIDELAKSGENAGLDGSDALGKLTTILPVVGLPNAYETALVTGRRNIHRAPHSALANWRAAKYIQNSTIDLTSAPDVSGTGALFALSRRDRITPAWRTHLNELSEAGISLGFVLPPNEHPDEKIALELGETLFDTQAVDAFRTKNTALLIAEGRHFIAAELAQAWRRTLGNDSAMRLPAEYLCEMAGNPLALQYAYSDGIPGAVLLAPSAKWSSADFLTKPGKVIADLAGTAKICPFGTVSIASTGANEEAPLVIVFDGPTPPKITYDGPVHAISIDATAEDGAGGLASRLSTLPSTLSADTPVLFLSRDMKYPPYYVRNALAAFRDHGHRFELTFLALRRSTRDNACLPLERNVASLTSMCCLAASCMSLARAKALGEAPIRLSSIIEANVQTFLMLPLFDVLHLKEHDGQIARYLSVESDETIISLSDRQPLTLPALDTLGEASKRLLSPIVRRREYLRQLAEGLDSGDFDALQNRQLSSVIALCRENLQTGYLGAARRMLERIICNTGPEIAAVPEFRSLMMLVSDVGCHEVFAIRYRHLLAHIVRHQPRLTNQFVDLLAVHLAPREMEMVLMAGVSAVRSDKPGVALLRVLETLKRYGSPAVISWALVNILGRVNRDAIASDTMANAFHGLLRRSDLDDQDIADLDLGGRLSKVLAAETIEEIIRSALAAGDVDTLVKAINDWIRDDRPLLRLAQELRSYTHLLSQAQLADRVSAYRRYDTFDARMVFATIIGDREYLSQHLPETGRTDAEIIARGQLDKMDWLETHLETLGAPLGIRTAKFETGSLERFFNSILAARHETSELESPLPRVSVVMTVLDPDLRLLKLAVESILRQEGVEVELILIDDGSSVEVGAEIAQLASGYPEIILERFEQNQGPYVGRNRALEIASAPYLAILDGDDVAHPARLRTQIDALERAGAQAMLATSWHMRIDGAGRPQFEQDFSLLGDGTMTSVFRTEVFSRIGPFANVRSRGDVEMRERIRSAIGAKAIVHVDYPLVYCYAAPTTLSNRTARLTPQYLQLFRANFARHHRHLRQAVAVGEVIAPPNSIVPMALRP</sequence>
<keyword evidence="3" id="KW-1185">Reference proteome</keyword>
<dbReference type="Pfam" id="PF00535">
    <property type="entry name" value="Glycos_transf_2"/>
    <property type="match status" value="1"/>
</dbReference>
<accession>A0ABX2QAU8</accession>
<protein>
    <submittedName>
        <fullName evidence="2">Glycosyltransferase family 2 protein</fullName>
    </submittedName>
</protein>
<dbReference type="InterPro" id="IPR029044">
    <property type="entry name" value="Nucleotide-diphossugar_trans"/>
</dbReference>
<reference evidence="2 3" key="1">
    <citation type="submission" date="2020-06" db="EMBL/GenBank/DDBJ databases">
        <title>Rhizobium sp.nov. isolated from the tomato plant.</title>
        <authorList>
            <person name="Thin K.K."/>
            <person name="Zhang X."/>
            <person name="He S."/>
        </authorList>
    </citation>
    <scope>NUCLEOTIDE SEQUENCE [LARGE SCALE GENOMIC DNA]</scope>
    <source>
        <strain evidence="2 3">DBTS2</strain>
    </source>
</reference>
<dbReference type="InterPro" id="IPR001173">
    <property type="entry name" value="Glyco_trans_2-like"/>
</dbReference>
<feature type="domain" description="Glycosyltransferase 2-like" evidence="1">
    <location>
        <begin position="1077"/>
        <end position="1193"/>
    </location>
</feature>
<dbReference type="EMBL" id="JABXYK010000003">
    <property type="protein sequence ID" value="NVP54862.1"/>
    <property type="molecule type" value="Genomic_DNA"/>
</dbReference>
<dbReference type="PANTHER" id="PTHR22916">
    <property type="entry name" value="GLYCOSYLTRANSFERASE"/>
    <property type="match status" value="1"/>
</dbReference>
<evidence type="ECO:0000313" key="3">
    <source>
        <dbReference type="Proteomes" id="UP000659172"/>
    </source>
</evidence>
<proteinExistence type="predicted"/>
<dbReference type="Proteomes" id="UP000659172">
    <property type="component" value="Unassembled WGS sequence"/>
</dbReference>
<organism evidence="2 3">
    <name type="scientific">Mycoplana rhizolycopersici</name>
    <dbReference type="NCBI Taxonomy" id="2746702"/>
    <lineage>
        <taxon>Bacteria</taxon>
        <taxon>Pseudomonadati</taxon>
        <taxon>Pseudomonadota</taxon>
        <taxon>Alphaproteobacteria</taxon>
        <taxon>Hyphomicrobiales</taxon>
        <taxon>Rhizobiaceae</taxon>
        <taxon>Mycoplana</taxon>
    </lineage>
</organism>
<evidence type="ECO:0000313" key="2">
    <source>
        <dbReference type="EMBL" id="NVP54862.1"/>
    </source>
</evidence>